<sequence length="342" mass="36824">MTKRHRPSSVNCRAGGQTEYYGSYLVQLRGAPEHELRGARHVDVVVALAPLDRQGPARQHDLAGPLGAARQHAGDGDGARARAARQRDAAAPLPDDHVDVRGVDDVDELGVDLLGEGRRVHLDGAARDGQVDGAGVVDERHRVRVAHRHGRDAVLAPGGLERRVHDARAVRGGERAGHGGAVQDRLAHVDGDAAVRQHERHDGARARGDGEGLAAPPRRARRPELAEVRGEAADPVAAHLGLGAVRVVDRHAEVVRRVAGHDEDDAVRAHAEVAVAEPLRLRRRRLRRRGVAVVDEQEVVAQALVLGELERGRAQRHAPGPPPRGRDQRVAGAREEEGEQHP</sequence>
<proteinExistence type="predicted"/>
<feature type="region of interest" description="Disordered" evidence="1">
    <location>
        <begin position="308"/>
        <end position="342"/>
    </location>
</feature>
<feature type="compositionally biased region" description="Basic and acidic residues" evidence="1">
    <location>
        <begin position="72"/>
        <end position="98"/>
    </location>
</feature>
<evidence type="ECO:0000256" key="1">
    <source>
        <dbReference type="SAM" id="MobiDB-lite"/>
    </source>
</evidence>
<accession>A0A8J2S5C8</accession>
<feature type="region of interest" description="Disordered" evidence="1">
    <location>
        <begin position="56"/>
        <end position="98"/>
    </location>
</feature>
<evidence type="ECO:0000313" key="3">
    <source>
        <dbReference type="Proteomes" id="UP000789595"/>
    </source>
</evidence>
<organism evidence="2 3">
    <name type="scientific">Pelagomonas calceolata</name>
    <dbReference type="NCBI Taxonomy" id="35677"/>
    <lineage>
        <taxon>Eukaryota</taxon>
        <taxon>Sar</taxon>
        <taxon>Stramenopiles</taxon>
        <taxon>Ochrophyta</taxon>
        <taxon>Pelagophyceae</taxon>
        <taxon>Pelagomonadales</taxon>
        <taxon>Pelagomonadaceae</taxon>
        <taxon>Pelagomonas</taxon>
    </lineage>
</organism>
<dbReference type="AlphaFoldDB" id="A0A8J2S5C8"/>
<keyword evidence="3" id="KW-1185">Reference proteome</keyword>
<comment type="caution">
    <text evidence="2">The sequence shown here is derived from an EMBL/GenBank/DDBJ whole genome shotgun (WGS) entry which is preliminary data.</text>
</comment>
<reference evidence="2" key="1">
    <citation type="submission" date="2021-11" db="EMBL/GenBank/DDBJ databases">
        <authorList>
            <consortium name="Genoscope - CEA"/>
            <person name="William W."/>
        </authorList>
    </citation>
    <scope>NUCLEOTIDE SEQUENCE</scope>
</reference>
<feature type="compositionally biased region" description="Basic and acidic residues" evidence="1">
    <location>
        <begin position="324"/>
        <end position="342"/>
    </location>
</feature>
<name>A0A8J2S5C8_9STRA</name>
<dbReference type="EMBL" id="CAKKNE010000001">
    <property type="protein sequence ID" value="CAH0365157.1"/>
    <property type="molecule type" value="Genomic_DNA"/>
</dbReference>
<feature type="region of interest" description="Disordered" evidence="1">
    <location>
        <begin position="196"/>
        <end position="221"/>
    </location>
</feature>
<feature type="compositionally biased region" description="Basic and acidic residues" evidence="1">
    <location>
        <begin position="196"/>
        <end position="210"/>
    </location>
</feature>
<evidence type="ECO:0000313" key="2">
    <source>
        <dbReference type="EMBL" id="CAH0365157.1"/>
    </source>
</evidence>
<protein>
    <submittedName>
        <fullName evidence="2">Uncharacterized protein</fullName>
    </submittedName>
</protein>
<dbReference type="Proteomes" id="UP000789595">
    <property type="component" value="Unassembled WGS sequence"/>
</dbReference>
<gene>
    <name evidence="2" type="ORF">PECAL_1P15770</name>
</gene>